<dbReference type="Pfam" id="PF06904">
    <property type="entry name" value="Extensin-like_C"/>
    <property type="match status" value="1"/>
</dbReference>
<feature type="compositionally biased region" description="Pro residues" evidence="1">
    <location>
        <begin position="42"/>
        <end position="66"/>
    </location>
</feature>
<dbReference type="InterPro" id="IPR009683">
    <property type="entry name" value="Extensin-like_C"/>
</dbReference>
<protein>
    <recommendedName>
        <fullName evidence="2">Extensin-like C-terminal domain-containing protein</fullName>
    </recommendedName>
</protein>
<evidence type="ECO:0000313" key="3">
    <source>
        <dbReference type="EMBL" id="MDQ0471527.1"/>
    </source>
</evidence>
<name>A0ABU0JEG0_9HYPH</name>
<proteinExistence type="predicted"/>
<gene>
    <name evidence="3" type="ORF">QO011_004552</name>
</gene>
<accession>A0ABU0JEG0</accession>
<reference evidence="3 4" key="1">
    <citation type="submission" date="2023-07" db="EMBL/GenBank/DDBJ databases">
        <title>Genomic Encyclopedia of Type Strains, Phase IV (KMG-IV): sequencing the most valuable type-strain genomes for metagenomic binning, comparative biology and taxonomic classification.</title>
        <authorList>
            <person name="Goeker M."/>
        </authorList>
    </citation>
    <scope>NUCLEOTIDE SEQUENCE [LARGE SCALE GENOMIC DNA]</scope>
    <source>
        <strain evidence="3 4">DSM 19619</strain>
    </source>
</reference>
<organism evidence="3 4">
    <name type="scientific">Labrys wisconsinensis</name>
    <dbReference type="NCBI Taxonomy" id="425677"/>
    <lineage>
        <taxon>Bacteria</taxon>
        <taxon>Pseudomonadati</taxon>
        <taxon>Pseudomonadota</taxon>
        <taxon>Alphaproteobacteria</taxon>
        <taxon>Hyphomicrobiales</taxon>
        <taxon>Xanthobacteraceae</taxon>
        <taxon>Labrys</taxon>
    </lineage>
</organism>
<sequence>MTRRVGGPGAGLALALVAALAATLGGDPAPARPRPDTAKAAPWPPLPVPRPALPEEPAPGTPPAKPSLPQTVAPATPVPSASQPPAQTCLQRLVDGGASASAAVPAPQPDPACTVADPVRLTALAVGDGRQVALPDAPVIACAMAETFGDFVREALAPLARGTYGSELTAVATGPGLECRPRNHVDGARLSAHGNGLALDIERLTLADGRIVLVGRPAGPQDQPFDRAARAAGCGYFHTELGPGSDSFHATHWHFDLQPRGAKGQSKFCE</sequence>
<dbReference type="RefSeq" id="WP_307276841.1">
    <property type="nucleotide sequence ID" value="NZ_JAUSVX010000009.1"/>
</dbReference>
<keyword evidence="4" id="KW-1185">Reference proteome</keyword>
<feature type="domain" description="Extensin-like C-terminal" evidence="2">
    <location>
        <begin position="88"/>
        <end position="269"/>
    </location>
</feature>
<feature type="region of interest" description="Disordered" evidence="1">
    <location>
        <begin position="25"/>
        <end position="85"/>
    </location>
</feature>
<evidence type="ECO:0000256" key="1">
    <source>
        <dbReference type="SAM" id="MobiDB-lite"/>
    </source>
</evidence>
<dbReference type="EMBL" id="JAUSVX010000009">
    <property type="protein sequence ID" value="MDQ0471527.1"/>
    <property type="molecule type" value="Genomic_DNA"/>
</dbReference>
<comment type="caution">
    <text evidence="3">The sequence shown here is derived from an EMBL/GenBank/DDBJ whole genome shotgun (WGS) entry which is preliminary data.</text>
</comment>
<evidence type="ECO:0000313" key="4">
    <source>
        <dbReference type="Proteomes" id="UP001242480"/>
    </source>
</evidence>
<dbReference type="Proteomes" id="UP001242480">
    <property type="component" value="Unassembled WGS sequence"/>
</dbReference>
<evidence type="ECO:0000259" key="2">
    <source>
        <dbReference type="Pfam" id="PF06904"/>
    </source>
</evidence>